<sequence length="330" mass="36346">MKKKVQSQQLQYHQQQGMSMKVPYNYSLNSGFPVSADPNAIPSVPSLTSYGNSKGSQYVPVPPVKRPVSGISYSNPISQSQNQNKSYNSYIMPNSVGNSVTDPVRRVNAQQPYYSTTNQPQHSPQDLQPATFASTSAYTSKESRNSVMDQYNMTSNPLGTTTNKSYQNDILYPKRIKTEKPQSYSPSYSIMNDTSVNSGVSYYQPSQIIQPQLPQVGLQDSHQFPQSQLQQMPPQEPQQLQSGQQNFLLYPQPVNSSSGSMGLGGIGTNSSNIGATGSMQQNFGSQVMQQGLVNHPQQYQSYLSFNNPTYGGSNYVPTNYMSNSGQNSSK</sequence>
<reference evidence="2" key="1">
    <citation type="submission" date="2023-04" db="EMBL/GenBank/DDBJ databases">
        <title>Candida boidinii NBRC 10035.</title>
        <authorList>
            <person name="Ichikawa N."/>
            <person name="Sato H."/>
            <person name="Tonouchi N."/>
        </authorList>
    </citation>
    <scope>NUCLEOTIDE SEQUENCE</scope>
    <source>
        <strain evidence="2">NBRC 10035</strain>
    </source>
</reference>
<gene>
    <name evidence="2" type="ORF">Cboi02_000628500</name>
</gene>
<dbReference type="AlphaFoldDB" id="A0A9W6T8S2"/>
<evidence type="ECO:0000313" key="3">
    <source>
        <dbReference type="Proteomes" id="UP001165120"/>
    </source>
</evidence>
<accession>A0A9W6T8S2</accession>
<name>A0A9W6T8S2_CANBO</name>
<proteinExistence type="predicted"/>
<evidence type="ECO:0000256" key="1">
    <source>
        <dbReference type="SAM" id="MobiDB-lite"/>
    </source>
</evidence>
<organism evidence="2 3">
    <name type="scientific">Candida boidinii</name>
    <name type="common">Yeast</name>
    <dbReference type="NCBI Taxonomy" id="5477"/>
    <lineage>
        <taxon>Eukaryota</taxon>
        <taxon>Fungi</taxon>
        <taxon>Dikarya</taxon>
        <taxon>Ascomycota</taxon>
        <taxon>Saccharomycotina</taxon>
        <taxon>Pichiomycetes</taxon>
        <taxon>Pichiales</taxon>
        <taxon>Pichiaceae</taxon>
        <taxon>Ogataea</taxon>
        <taxon>Ogataea/Candida clade</taxon>
    </lineage>
</organism>
<dbReference type="EMBL" id="BSXN01003808">
    <property type="protein sequence ID" value="GME80004.1"/>
    <property type="molecule type" value="Genomic_DNA"/>
</dbReference>
<feature type="compositionally biased region" description="Low complexity" evidence="1">
    <location>
        <begin position="219"/>
        <end position="241"/>
    </location>
</feature>
<feature type="region of interest" description="Disordered" evidence="1">
    <location>
        <begin position="136"/>
        <end position="165"/>
    </location>
</feature>
<keyword evidence="3" id="KW-1185">Reference proteome</keyword>
<protein>
    <submittedName>
        <fullName evidence="2">Unnamed protein product</fullName>
    </submittedName>
</protein>
<evidence type="ECO:0000313" key="2">
    <source>
        <dbReference type="EMBL" id="GME80004.1"/>
    </source>
</evidence>
<feature type="region of interest" description="Disordered" evidence="1">
    <location>
        <begin position="215"/>
        <end position="241"/>
    </location>
</feature>
<comment type="caution">
    <text evidence="2">The sequence shown here is derived from an EMBL/GenBank/DDBJ whole genome shotgun (WGS) entry which is preliminary data.</text>
</comment>
<dbReference type="Proteomes" id="UP001165120">
    <property type="component" value="Unassembled WGS sequence"/>
</dbReference>